<keyword evidence="1" id="KW-0812">Transmembrane</keyword>
<feature type="transmembrane region" description="Helical" evidence="1">
    <location>
        <begin position="14"/>
        <end position="33"/>
    </location>
</feature>
<organism evidence="2 3">
    <name type="scientific">Mucilaginibacter pocheonensis</name>
    <dbReference type="NCBI Taxonomy" id="398050"/>
    <lineage>
        <taxon>Bacteria</taxon>
        <taxon>Pseudomonadati</taxon>
        <taxon>Bacteroidota</taxon>
        <taxon>Sphingobacteriia</taxon>
        <taxon>Sphingobacteriales</taxon>
        <taxon>Sphingobacteriaceae</taxon>
        <taxon>Mucilaginibacter</taxon>
    </lineage>
</organism>
<accession>A0ABU1T6D5</accession>
<evidence type="ECO:0000256" key="1">
    <source>
        <dbReference type="SAM" id="Phobius"/>
    </source>
</evidence>
<proteinExistence type="predicted"/>
<keyword evidence="3" id="KW-1185">Reference proteome</keyword>
<gene>
    <name evidence="2" type="ORF">J2W55_000618</name>
</gene>
<keyword evidence="1" id="KW-0472">Membrane</keyword>
<evidence type="ECO:0000313" key="2">
    <source>
        <dbReference type="EMBL" id="MDR6940790.1"/>
    </source>
</evidence>
<dbReference type="Proteomes" id="UP001247620">
    <property type="component" value="Unassembled WGS sequence"/>
</dbReference>
<name>A0ABU1T6D5_9SPHI</name>
<protein>
    <submittedName>
        <fullName evidence="2">Uncharacterized protein</fullName>
    </submittedName>
</protein>
<comment type="caution">
    <text evidence="2">The sequence shown here is derived from an EMBL/GenBank/DDBJ whole genome shotgun (WGS) entry which is preliminary data.</text>
</comment>
<keyword evidence="1" id="KW-1133">Transmembrane helix</keyword>
<evidence type="ECO:0000313" key="3">
    <source>
        <dbReference type="Proteomes" id="UP001247620"/>
    </source>
</evidence>
<dbReference type="EMBL" id="JAVDUU010000001">
    <property type="protein sequence ID" value="MDR6940790.1"/>
    <property type="molecule type" value="Genomic_DNA"/>
</dbReference>
<reference evidence="2 3" key="1">
    <citation type="submission" date="2023-07" db="EMBL/GenBank/DDBJ databases">
        <title>Sorghum-associated microbial communities from plants grown in Nebraska, USA.</title>
        <authorList>
            <person name="Schachtman D."/>
        </authorList>
    </citation>
    <scope>NUCLEOTIDE SEQUENCE [LARGE SCALE GENOMIC DNA]</scope>
    <source>
        <strain evidence="2 3">3262</strain>
    </source>
</reference>
<sequence length="61" mass="7079">MAEPASLSLNNKKWPFRLIILFTVVMLLGFIPWEHIFSIQINNSTLAWFTDFPMGLFGHNL</sequence>